<evidence type="ECO:0000313" key="3">
    <source>
        <dbReference type="Proteomes" id="UP001165190"/>
    </source>
</evidence>
<dbReference type="EMBL" id="BSYR01000065">
    <property type="protein sequence ID" value="GMJ13875.1"/>
    <property type="molecule type" value="Genomic_DNA"/>
</dbReference>
<organism evidence="2 3">
    <name type="scientific">Hibiscus trionum</name>
    <name type="common">Flower of an hour</name>
    <dbReference type="NCBI Taxonomy" id="183268"/>
    <lineage>
        <taxon>Eukaryota</taxon>
        <taxon>Viridiplantae</taxon>
        <taxon>Streptophyta</taxon>
        <taxon>Embryophyta</taxon>
        <taxon>Tracheophyta</taxon>
        <taxon>Spermatophyta</taxon>
        <taxon>Magnoliopsida</taxon>
        <taxon>eudicotyledons</taxon>
        <taxon>Gunneridae</taxon>
        <taxon>Pentapetalae</taxon>
        <taxon>rosids</taxon>
        <taxon>malvids</taxon>
        <taxon>Malvales</taxon>
        <taxon>Malvaceae</taxon>
        <taxon>Malvoideae</taxon>
        <taxon>Hibiscus</taxon>
    </lineage>
</organism>
<sequence>MEATFRAKRALFSISKLLPQCPSPITRASLSTSYNPAVRILLVSNSQFLQQSMVYVICMIQVGESSKHQPIRSGESAEDTAKDGIKKVVEMAEDVGDAAKETVDGAWKAAKDTARTVKESATGNDDKAGDGEVNSIEELRAKAGGYDKARPTS</sequence>
<reference evidence="2" key="1">
    <citation type="submission" date="2023-05" db="EMBL/GenBank/DDBJ databases">
        <title>Genome and transcriptome analyses reveal genes involved in the formation of fine ridges on petal epidermal cells in Hibiscus trionum.</title>
        <authorList>
            <person name="Koshimizu S."/>
            <person name="Masuda S."/>
            <person name="Ishii T."/>
            <person name="Shirasu K."/>
            <person name="Hoshino A."/>
            <person name="Arita M."/>
        </authorList>
    </citation>
    <scope>NUCLEOTIDE SEQUENCE</scope>
    <source>
        <strain evidence="2">Hamamatsu line</strain>
    </source>
</reference>
<protein>
    <submittedName>
        <fullName evidence="2">Uncharacterized protein</fullName>
    </submittedName>
</protein>
<name>A0A9W7JHL6_HIBTR</name>
<accession>A0A9W7JHL6</accession>
<feature type="compositionally biased region" description="Basic and acidic residues" evidence="1">
    <location>
        <begin position="137"/>
        <end position="153"/>
    </location>
</feature>
<dbReference type="Proteomes" id="UP001165190">
    <property type="component" value="Unassembled WGS sequence"/>
</dbReference>
<feature type="compositionally biased region" description="Basic and acidic residues" evidence="1">
    <location>
        <begin position="109"/>
        <end position="130"/>
    </location>
</feature>
<dbReference type="AlphaFoldDB" id="A0A9W7JHL6"/>
<dbReference type="OrthoDB" id="1162579at2759"/>
<evidence type="ECO:0000256" key="1">
    <source>
        <dbReference type="SAM" id="MobiDB-lite"/>
    </source>
</evidence>
<proteinExistence type="predicted"/>
<evidence type="ECO:0000313" key="2">
    <source>
        <dbReference type="EMBL" id="GMJ13875.1"/>
    </source>
</evidence>
<feature type="region of interest" description="Disordered" evidence="1">
    <location>
        <begin position="109"/>
        <end position="153"/>
    </location>
</feature>
<gene>
    <name evidence="2" type="ORF">HRI_005056700</name>
</gene>
<keyword evidence="3" id="KW-1185">Reference proteome</keyword>
<comment type="caution">
    <text evidence="2">The sequence shown here is derived from an EMBL/GenBank/DDBJ whole genome shotgun (WGS) entry which is preliminary data.</text>
</comment>